<proteinExistence type="predicted"/>
<evidence type="ECO:0000313" key="3">
    <source>
        <dbReference type="EMBL" id="VAW04932.1"/>
    </source>
</evidence>
<protein>
    <recommendedName>
        <fullName evidence="2">HTH tetR-type domain-containing protein</fullName>
    </recommendedName>
</protein>
<dbReference type="GO" id="GO:0003677">
    <property type="term" value="F:DNA binding"/>
    <property type="evidence" value="ECO:0007669"/>
    <property type="project" value="UniProtKB-KW"/>
</dbReference>
<dbReference type="SUPFAM" id="SSF46689">
    <property type="entry name" value="Homeodomain-like"/>
    <property type="match status" value="1"/>
</dbReference>
<feature type="domain" description="HTH tetR-type" evidence="2">
    <location>
        <begin position="12"/>
        <end position="63"/>
    </location>
</feature>
<reference evidence="3" key="1">
    <citation type="submission" date="2018-06" db="EMBL/GenBank/DDBJ databases">
        <authorList>
            <person name="Zhirakovskaya E."/>
        </authorList>
    </citation>
    <scope>NUCLEOTIDE SEQUENCE</scope>
</reference>
<dbReference type="Gene3D" id="1.10.357.10">
    <property type="entry name" value="Tetracycline Repressor, domain 2"/>
    <property type="match status" value="1"/>
</dbReference>
<sequence length="63" mass="6987">MRVMNRKNLTSKQRRSATVEAVIALASSSNPSEITTAQIGAYMDVTQGALFRHFSSKQEIWTA</sequence>
<dbReference type="PROSITE" id="PS50977">
    <property type="entry name" value="HTH_TETR_2"/>
    <property type="match status" value="1"/>
</dbReference>
<dbReference type="AlphaFoldDB" id="A0A3B0SRP5"/>
<name>A0A3B0SRP5_9ZZZZ</name>
<evidence type="ECO:0000256" key="1">
    <source>
        <dbReference type="ARBA" id="ARBA00023125"/>
    </source>
</evidence>
<evidence type="ECO:0000259" key="2">
    <source>
        <dbReference type="PROSITE" id="PS50977"/>
    </source>
</evidence>
<accession>A0A3B0SRP5</accession>
<keyword evidence="1" id="KW-0238">DNA-binding</keyword>
<gene>
    <name evidence="3" type="ORF">MNBD_ALPHA04-1137</name>
</gene>
<dbReference type="Pfam" id="PF00440">
    <property type="entry name" value="TetR_N"/>
    <property type="match status" value="1"/>
</dbReference>
<dbReference type="EMBL" id="UOEF01000424">
    <property type="protein sequence ID" value="VAW04932.1"/>
    <property type="molecule type" value="Genomic_DNA"/>
</dbReference>
<dbReference type="InterPro" id="IPR009057">
    <property type="entry name" value="Homeodomain-like_sf"/>
</dbReference>
<feature type="non-terminal residue" evidence="3">
    <location>
        <position position="63"/>
    </location>
</feature>
<organism evidence="3">
    <name type="scientific">hydrothermal vent metagenome</name>
    <dbReference type="NCBI Taxonomy" id="652676"/>
    <lineage>
        <taxon>unclassified sequences</taxon>
        <taxon>metagenomes</taxon>
        <taxon>ecological metagenomes</taxon>
    </lineage>
</organism>
<dbReference type="InterPro" id="IPR001647">
    <property type="entry name" value="HTH_TetR"/>
</dbReference>